<evidence type="ECO:0000313" key="3">
    <source>
        <dbReference type="Proteomes" id="UP000230750"/>
    </source>
</evidence>
<sequence length="173" mass="20442">MGILPIFRELNTIRSEFQRAFETQEAALNDLKEQNVDLRKTCERFEARITDLEASKDLQATLLIKQERFSRRNNVRIVGIKTEDSEDCIKIVKDVLSKVGIPDCRVERAHRDGRVVTGRDRHILAKLSFYQDKLTARRNQRHALQNEDYFIIDDLTRDDLEEKRKWQKKVSEL</sequence>
<feature type="coiled-coil region" evidence="1">
    <location>
        <begin position="14"/>
        <end position="55"/>
    </location>
</feature>
<comment type="caution">
    <text evidence="2">The sequence shown here is derived from an EMBL/GenBank/DDBJ whole genome shotgun (WGS) entry which is preliminary data.</text>
</comment>
<keyword evidence="1" id="KW-0175">Coiled coil</keyword>
<proteinExistence type="predicted"/>
<dbReference type="EMBL" id="MRZV01002111">
    <property type="protein sequence ID" value="PIK34658.1"/>
    <property type="molecule type" value="Genomic_DNA"/>
</dbReference>
<evidence type="ECO:0000313" key="2">
    <source>
        <dbReference type="EMBL" id="PIK34658.1"/>
    </source>
</evidence>
<protein>
    <submittedName>
        <fullName evidence="2">Uncharacterized protein</fullName>
    </submittedName>
</protein>
<dbReference type="OrthoDB" id="7481777at2759"/>
<dbReference type="Gene3D" id="3.30.70.1820">
    <property type="entry name" value="L1 transposable element, RRM domain"/>
    <property type="match status" value="1"/>
</dbReference>
<reference evidence="2 3" key="1">
    <citation type="journal article" date="2017" name="PLoS Biol.">
        <title>The sea cucumber genome provides insights into morphological evolution and visceral regeneration.</title>
        <authorList>
            <person name="Zhang X."/>
            <person name="Sun L."/>
            <person name="Yuan J."/>
            <person name="Sun Y."/>
            <person name="Gao Y."/>
            <person name="Zhang L."/>
            <person name="Li S."/>
            <person name="Dai H."/>
            <person name="Hamel J.F."/>
            <person name="Liu C."/>
            <person name="Yu Y."/>
            <person name="Liu S."/>
            <person name="Lin W."/>
            <person name="Guo K."/>
            <person name="Jin S."/>
            <person name="Xu P."/>
            <person name="Storey K.B."/>
            <person name="Huan P."/>
            <person name="Zhang T."/>
            <person name="Zhou Y."/>
            <person name="Zhang J."/>
            <person name="Lin C."/>
            <person name="Li X."/>
            <person name="Xing L."/>
            <person name="Huo D."/>
            <person name="Sun M."/>
            <person name="Wang L."/>
            <person name="Mercier A."/>
            <person name="Li F."/>
            <person name="Yang H."/>
            <person name="Xiang J."/>
        </authorList>
    </citation>
    <scope>NUCLEOTIDE SEQUENCE [LARGE SCALE GENOMIC DNA]</scope>
    <source>
        <strain evidence="2">Shaxun</strain>
        <tissue evidence="2">Muscle</tissue>
    </source>
</reference>
<name>A0A2G8JG01_STIJA</name>
<keyword evidence="3" id="KW-1185">Reference proteome</keyword>
<dbReference type="PANTHER" id="PTHR35555">
    <property type="entry name" value="ENDONUCLEASE-REVERSE TRANSCRIPTASE"/>
    <property type="match status" value="1"/>
</dbReference>
<dbReference type="Proteomes" id="UP000230750">
    <property type="component" value="Unassembled WGS sequence"/>
</dbReference>
<accession>A0A2G8JG01</accession>
<dbReference type="AlphaFoldDB" id="A0A2G8JG01"/>
<evidence type="ECO:0000256" key="1">
    <source>
        <dbReference type="SAM" id="Coils"/>
    </source>
</evidence>
<dbReference type="PANTHER" id="PTHR35555:SF3">
    <property type="entry name" value="ENDONUCLEASE-REVERSE TRANSCRIPTASE"/>
    <property type="match status" value="1"/>
</dbReference>
<gene>
    <name evidence="2" type="ORF">BSL78_28515</name>
</gene>
<organism evidence="2 3">
    <name type="scientific">Stichopus japonicus</name>
    <name type="common">Sea cucumber</name>
    <dbReference type="NCBI Taxonomy" id="307972"/>
    <lineage>
        <taxon>Eukaryota</taxon>
        <taxon>Metazoa</taxon>
        <taxon>Echinodermata</taxon>
        <taxon>Eleutherozoa</taxon>
        <taxon>Echinozoa</taxon>
        <taxon>Holothuroidea</taxon>
        <taxon>Aspidochirotacea</taxon>
        <taxon>Aspidochirotida</taxon>
        <taxon>Stichopodidae</taxon>
        <taxon>Apostichopus</taxon>
    </lineage>
</organism>